<comment type="caution">
    <text evidence="2">The sequence shown here is derived from an EMBL/GenBank/DDBJ whole genome shotgun (WGS) entry which is preliminary data.</text>
</comment>
<sequence>MTEDLWATFTDELAELLPQLDVRDTVILISEPLYVQFQQLPTVLTVEAASNYALPPEHQLTADAERHLAALGWNPPDPPSYYNWRCEFRWPMPGQEAVALAGMLTETLRTVMRIASPHDLERQRFTA</sequence>
<dbReference type="Proteomes" id="UP000660611">
    <property type="component" value="Unassembled WGS sequence"/>
</dbReference>
<dbReference type="Pfam" id="PF22552">
    <property type="entry name" value="TY-Chap3"/>
    <property type="match status" value="1"/>
</dbReference>
<reference evidence="2" key="1">
    <citation type="submission" date="2021-01" db="EMBL/GenBank/DDBJ databases">
        <title>Whole genome shotgun sequence of Dactylosporangium siamense NBRC 106093.</title>
        <authorList>
            <person name="Komaki H."/>
            <person name="Tamura T."/>
        </authorList>
    </citation>
    <scope>NUCLEOTIDE SEQUENCE</scope>
    <source>
        <strain evidence="2">NBRC 106093</strain>
    </source>
</reference>
<feature type="domain" description="TY-Chap N-terminal" evidence="1">
    <location>
        <begin position="6"/>
        <end position="120"/>
    </location>
</feature>
<dbReference type="RefSeq" id="WP_203854196.1">
    <property type="nucleotide sequence ID" value="NZ_BAAAVW010000042.1"/>
</dbReference>
<name>A0A919UJE2_9ACTN</name>
<evidence type="ECO:0000313" key="3">
    <source>
        <dbReference type="Proteomes" id="UP000660611"/>
    </source>
</evidence>
<evidence type="ECO:0000313" key="2">
    <source>
        <dbReference type="EMBL" id="GIG52603.1"/>
    </source>
</evidence>
<dbReference type="AlphaFoldDB" id="A0A919UJE2"/>
<protein>
    <recommendedName>
        <fullName evidence="1">TY-Chap N-terminal domain-containing protein</fullName>
    </recommendedName>
</protein>
<accession>A0A919UJE2</accession>
<keyword evidence="3" id="KW-1185">Reference proteome</keyword>
<gene>
    <name evidence="2" type="ORF">Dsi01nite_106440</name>
</gene>
<organism evidence="2 3">
    <name type="scientific">Dactylosporangium siamense</name>
    <dbReference type="NCBI Taxonomy" id="685454"/>
    <lineage>
        <taxon>Bacteria</taxon>
        <taxon>Bacillati</taxon>
        <taxon>Actinomycetota</taxon>
        <taxon>Actinomycetes</taxon>
        <taxon>Micromonosporales</taxon>
        <taxon>Micromonosporaceae</taxon>
        <taxon>Dactylosporangium</taxon>
    </lineage>
</organism>
<dbReference type="InterPro" id="IPR054344">
    <property type="entry name" value="TY-Chap_N"/>
</dbReference>
<proteinExistence type="predicted"/>
<evidence type="ECO:0000259" key="1">
    <source>
        <dbReference type="Pfam" id="PF22552"/>
    </source>
</evidence>
<dbReference type="EMBL" id="BONQ01000184">
    <property type="protein sequence ID" value="GIG52603.1"/>
    <property type="molecule type" value="Genomic_DNA"/>
</dbReference>